<gene>
    <name evidence="2" type="ORF">COLO4_08414</name>
</gene>
<accession>A0A1R3KFX5</accession>
<sequence length="349" mass="39325">MDSRRCVASQKDSKSQLRLADFDAGDPRGVTRGVGVMNPDMDMEIKLDDFDESGLALTKFKVVGGKQGWVRRVEDPITNGGIGRSFLRIRVGIDVERPLVNGLWVLRKNRDRSWVEVRYEKLGEFYFTCGRLGHVGKHCSEEGVEISGKGYGPVCELCLPNWGCVGNTSQREGWIVSCGEEITRKIIKKGQRVETGGKMLELIRVNVTHKVLIEAHNPNEPVVEEIADDEHGQPELDIPKVGRKLWDLVKRKGELKYKWEQSCEVEGVDSSLNAEGVGDWPKTVTKNKKEKLEKIRRKMHINEAVSVEPVGLSGGLALWWKEEMKINVIQESKTLLILLLKIFVVRNVG</sequence>
<comment type="caution">
    <text evidence="2">The sequence shown here is derived from an EMBL/GenBank/DDBJ whole genome shotgun (WGS) entry which is preliminary data.</text>
</comment>
<dbReference type="Pfam" id="PF14392">
    <property type="entry name" value="zf-CCHC_4"/>
    <property type="match status" value="1"/>
</dbReference>
<name>A0A1R3KFX5_9ROSI</name>
<dbReference type="Proteomes" id="UP000187203">
    <property type="component" value="Unassembled WGS sequence"/>
</dbReference>
<evidence type="ECO:0000313" key="2">
    <source>
        <dbReference type="EMBL" id="OMP05980.1"/>
    </source>
</evidence>
<proteinExistence type="predicted"/>
<keyword evidence="3" id="KW-1185">Reference proteome</keyword>
<reference evidence="3" key="1">
    <citation type="submission" date="2013-09" db="EMBL/GenBank/DDBJ databases">
        <title>Corchorus olitorius genome sequencing.</title>
        <authorList>
            <person name="Alam M."/>
            <person name="Haque M.S."/>
            <person name="Islam M.S."/>
            <person name="Emdad E.M."/>
            <person name="Islam M.M."/>
            <person name="Ahmed B."/>
            <person name="Halim A."/>
            <person name="Hossen Q.M.M."/>
            <person name="Hossain M.Z."/>
            <person name="Ahmed R."/>
            <person name="Khan M.M."/>
            <person name="Islam R."/>
            <person name="Rashid M.M."/>
            <person name="Khan S.A."/>
            <person name="Rahman M.S."/>
            <person name="Alam M."/>
            <person name="Yahiya A.S."/>
            <person name="Khan M.S."/>
            <person name="Azam M.S."/>
            <person name="Haque T."/>
            <person name="Lashkar M.Z.H."/>
            <person name="Akhand A.I."/>
            <person name="Morshed G."/>
            <person name="Roy S."/>
            <person name="Uddin K.S."/>
            <person name="Rabeya T."/>
            <person name="Hossain A.S."/>
            <person name="Chowdhury A."/>
            <person name="Snigdha A.R."/>
            <person name="Mortoza M.S."/>
            <person name="Matin S.A."/>
            <person name="Hoque S.M.E."/>
            <person name="Islam M.K."/>
            <person name="Roy D.K."/>
            <person name="Haider R."/>
            <person name="Moosa M.M."/>
            <person name="Elias S.M."/>
            <person name="Hasan A.M."/>
            <person name="Jahan S."/>
            <person name="Shafiuddin M."/>
            <person name="Mahmood N."/>
            <person name="Shommy N.S."/>
        </authorList>
    </citation>
    <scope>NUCLEOTIDE SEQUENCE [LARGE SCALE GENOMIC DNA]</scope>
    <source>
        <strain evidence="3">cv. O-4</strain>
    </source>
</reference>
<dbReference type="InterPro" id="IPR025836">
    <property type="entry name" value="Zn_knuckle_CX2CX4HX4C"/>
</dbReference>
<dbReference type="AlphaFoldDB" id="A0A1R3KFX5"/>
<evidence type="ECO:0000259" key="1">
    <source>
        <dbReference type="Pfam" id="PF14392"/>
    </source>
</evidence>
<evidence type="ECO:0000313" key="3">
    <source>
        <dbReference type="Proteomes" id="UP000187203"/>
    </source>
</evidence>
<organism evidence="2 3">
    <name type="scientific">Corchorus olitorius</name>
    <dbReference type="NCBI Taxonomy" id="93759"/>
    <lineage>
        <taxon>Eukaryota</taxon>
        <taxon>Viridiplantae</taxon>
        <taxon>Streptophyta</taxon>
        <taxon>Embryophyta</taxon>
        <taxon>Tracheophyta</taxon>
        <taxon>Spermatophyta</taxon>
        <taxon>Magnoliopsida</taxon>
        <taxon>eudicotyledons</taxon>
        <taxon>Gunneridae</taxon>
        <taxon>Pentapetalae</taxon>
        <taxon>rosids</taxon>
        <taxon>malvids</taxon>
        <taxon>Malvales</taxon>
        <taxon>Malvaceae</taxon>
        <taxon>Grewioideae</taxon>
        <taxon>Apeibeae</taxon>
        <taxon>Corchorus</taxon>
    </lineage>
</organism>
<feature type="domain" description="Zinc knuckle CX2CX4HX4C" evidence="1">
    <location>
        <begin position="93"/>
        <end position="140"/>
    </location>
</feature>
<protein>
    <submittedName>
        <fullName evidence="2">Zinc knuckle CX2CX4HX4C</fullName>
    </submittedName>
</protein>
<dbReference type="EMBL" id="AWUE01013751">
    <property type="protein sequence ID" value="OMP05980.1"/>
    <property type="molecule type" value="Genomic_DNA"/>
</dbReference>
<dbReference type="OrthoDB" id="966987at2759"/>